<name>A0A317L5S9_9BACI</name>
<dbReference type="RefSeq" id="WP_109982862.1">
    <property type="nucleotide sequence ID" value="NZ_QGTD01000001.1"/>
</dbReference>
<dbReference type="Proteomes" id="UP000245624">
    <property type="component" value="Unassembled WGS sequence"/>
</dbReference>
<evidence type="ECO:0000256" key="2">
    <source>
        <dbReference type="ARBA" id="ARBA00023125"/>
    </source>
</evidence>
<sequence length="520" mass="60452">MLKVMLVDDEAIEREGIRLILSRNRDNLEIVAEAQNGKIAVEKALDTEPDIIFMDIKMPDLDGLKATQKILNQLPHAKCVMVSAFDTFQYAQEAMKYGVKEYLLKPSKVQEVLDAFDRMAAEVEEEKEQMQEKQDIEQRLERASSLVEMDFVISLMMDHVHDFNQDDWNDWLDLDDQQGFAAVFYFQAEERKPDREQKTQWYQTLKRALATQPYPYFVGPLIGFQIPVFVKYQADNTGLTERENFARLMIRTMQHQLDNCQLCVGIGSVVANFQHFSKSYEQAIYTLEMVEKRSGSAYLVYSKQLEDKRKNFVPFDLEKDLLEAVKNGDTRKGLEVFEAYFQWIQKSVNYQIELIQKAMENLFIVLTRATKEFGFGEDVQMNFHPYETAMQVKQAAKAHLQTVMEEINKWRTNGVQGILIQVKGYLDSHYQDAVSLEGIAEKVGLSSYYLSKLFKEHFGVTFVEYLTNIRIQKAKDFLLDGSKPLKEIALDIGYKDPNYFSRVFKKEVGLSPSEYRNKYI</sequence>
<dbReference type="GO" id="GO:0000160">
    <property type="term" value="P:phosphorelay signal transduction system"/>
    <property type="evidence" value="ECO:0007669"/>
    <property type="project" value="InterPro"/>
</dbReference>
<evidence type="ECO:0000256" key="5">
    <source>
        <dbReference type="SAM" id="Coils"/>
    </source>
</evidence>
<proteinExistence type="predicted"/>
<feature type="domain" description="Response regulatory" evidence="7">
    <location>
        <begin position="3"/>
        <end position="120"/>
    </location>
</feature>
<evidence type="ECO:0000256" key="4">
    <source>
        <dbReference type="PROSITE-ProRule" id="PRU00169"/>
    </source>
</evidence>
<dbReference type="PANTHER" id="PTHR43280">
    <property type="entry name" value="ARAC-FAMILY TRANSCRIPTIONAL REGULATOR"/>
    <property type="match status" value="1"/>
</dbReference>
<dbReference type="SMART" id="SM00448">
    <property type="entry name" value="REC"/>
    <property type="match status" value="1"/>
</dbReference>
<keyword evidence="9" id="KW-1185">Reference proteome</keyword>
<evidence type="ECO:0000313" key="8">
    <source>
        <dbReference type="EMBL" id="PWU70310.1"/>
    </source>
</evidence>
<dbReference type="InterPro" id="IPR009057">
    <property type="entry name" value="Homeodomain-like_sf"/>
</dbReference>
<dbReference type="Gene3D" id="1.10.10.60">
    <property type="entry name" value="Homeodomain-like"/>
    <property type="match status" value="2"/>
</dbReference>
<dbReference type="GO" id="GO:0043565">
    <property type="term" value="F:sequence-specific DNA binding"/>
    <property type="evidence" value="ECO:0007669"/>
    <property type="project" value="InterPro"/>
</dbReference>
<evidence type="ECO:0000259" key="7">
    <source>
        <dbReference type="PROSITE" id="PS50110"/>
    </source>
</evidence>
<keyword evidence="1" id="KW-0805">Transcription regulation</keyword>
<dbReference type="Pfam" id="PF00072">
    <property type="entry name" value="Response_reg"/>
    <property type="match status" value="1"/>
</dbReference>
<dbReference type="GO" id="GO:0003700">
    <property type="term" value="F:DNA-binding transcription factor activity"/>
    <property type="evidence" value="ECO:0007669"/>
    <property type="project" value="InterPro"/>
</dbReference>
<dbReference type="PROSITE" id="PS50110">
    <property type="entry name" value="RESPONSE_REGULATORY"/>
    <property type="match status" value="1"/>
</dbReference>
<dbReference type="Pfam" id="PF17853">
    <property type="entry name" value="GGDEF_2"/>
    <property type="match status" value="1"/>
</dbReference>
<dbReference type="CDD" id="cd17536">
    <property type="entry name" value="REC_YesN-like"/>
    <property type="match status" value="1"/>
</dbReference>
<dbReference type="InterPro" id="IPR041522">
    <property type="entry name" value="CdaR_GGDEF"/>
</dbReference>
<organism evidence="8 9">
    <name type="scientific">Gracilibacillus dipsosauri</name>
    <dbReference type="NCBI Taxonomy" id="178340"/>
    <lineage>
        <taxon>Bacteria</taxon>
        <taxon>Bacillati</taxon>
        <taxon>Bacillota</taxon>
        <taxon>Bacilli</taxon>
        <taxon>Bacillales</taxon>
        <taxon>Bacillaceae</taxon>
        <taxon>Gracilibacillus</taxon>
    </lineage>
</organism>
<dbReference type="InterPro" id="IPR020449">
    <property type="entry name" value="Tscrpt_reg_AraC-type_HTH"/>
</dbReference>
<accession>A0A317L5S9</accession>
<dbReference type="PRINTS" id="PR00032">
    <property type="entry name" value="HTHARAC"/>
</dbReference>
<keyword evidence="3" id="KW-0804">Transcription</keyword>
<dbReference type="Gene3D" id="3.40.50.2300">
    <property type="match status" value="1"/>
</dbReference>
<dbReference type="InterPro" id="IPR011006">
    <property type="entry name" value="CheY-like_superfamily"/>
</dbReference>
<dbReference type="Pfam" id="PF12833">
    <property type="entry name" value="HTH_18"/>
    <property type="match status" value="1"/>
</dbReference>
<keyword evidence="5" id="KW-0175">Coiled coil</keyword>
<comment type="caution">
    <text evidence="8">The sequence shown here is derived from an EMBL/GenBank/DDBJ whole genome shotgun (WGS) entry which is preliminary data.</text>
</comment>
<evidence type="ECO:0000256" key="1">
    <source>
        <dbReference type="ARBA" id="ARBA00023015"/>
    </source>
</evidence>
<protein>
    <submittedName>
        <fullName evidence="8">DNA-binding response regulator</fullName>
    </submittedName>
</protein>
<evidence type="ECO:0000313" key="9">
    <source>
        <dbReference type="Proteomes" id="UP000245624"/>
    </source>
</evidence>
<reference evidence="8 9" key="1">
    <citation type="submission" date="2018-05" db="EMBL/GenBank/DDBJ databases">
        <title>Genomic analysis of Gracilibacillus dipsosauri DD1 reveals novel features of a salt-tolerant amylase.</title>
        <authorList>
            <person name="Deutch C.E."/>
            <person name="Yang S."/>
        </authorList>
    </citation>
    <scope>NUCLEOTIDE SEQUENCE [LARGE SCALE GENOMIC DNA]</scope>
    <source>
        <strain evidence="8 9">DD1</strain>
    </source>
</reference>
<feature type="modified residue" description="4-aspartylphosphate" evidence="4">
    <location>
        <position position="55"/>
    </location>
</feature>
<dbReference type="PANTHER" id="PTHR43280:SF2">
    <property type="entry name" value="HTH-TYPE TRANSCRIPTIONAL REGULATOR EXSA"/>
    <property type="match status" value="1"/>
</dbReference>
<dbReference type="SMART" id="SM00342">
    <property type="entry name" value="HTH_ARAC"/>
    <property type="match status" value="1"/>
</dbReference>
<dbReference type="SUPFAM" id="SSF52172">
    <property type="entry name" value="CheY-like"/>
    <property type="match status" value="1"/>
</dbReference>
<feature type="coiled-coil region" evidence="5">
    <location>
        <begin position="109"/>
        <end position="146"/>
    </location>
</feature>
<dbReference type="OrthoDB" id="9794370at2"/>
<dbReference type="AlphaFoldDB" id="A0A317L5S9"/>
<dbReference type="InterPro" id="IPR018062">
    <property type="entry name" value="HTH_AraC-typ_CS"/>
</dbReference>
<keyword evidence="2 8" id="KW-0238">DNA-binding</keyword>
<feature type="domain" description="HTH araC/xylS-type" evidence="6">
    <location>
        <begin position="420"/>
        <end position="518"/>
    </location>
</feature>
<keyword evidence="4" id="KW-0597">Phosphoprotein</keyword>
<dbReference type="EMBL" id="QGTD01000001">
    <property type="protein sequence ID" value="PWU70310.1"/>
    <property type="molecule type" value="Genomic_DNA"/>
</dbReference>
<dbReference type="InterPro" id="IPR018060">
    <property type="entry name" value="HTH_AraC"/>
</dbReference>
<gene>
    <name evidence="8" type="ORF">DLJ74_00250</name>
</gene>
<dbReference type="PROSITE" id="PS00041">
    <property type="entry name" value="HTH_ARAC_FAMILY_1"/>
    <property type="match status" value="1"/>
</dbReference>
<dbReference type="InterPro" id="IPR001789">
    <property type="entry name" value="Sig_transdc_resp-reg_receiver"/>
</dbReference>
<dbReference type="PROSITE" id="PS01124">
    <property type="entry name" value="HTH_ARAC_FAMILY_2"/>
    <property type="match status" value="1"/>
</dbReference>
<evidence type="ECO:0000256" key="3">
    <source>
        <dbReference type="ARBA" id="ARBA00023163"/>
    </source>
</evidence>
<evidence type="ECO:0000259" key="6">
    <source>
        <dbReference type="PROSITE" id="PS01124"/>
    </source>
</evidence>
<dbReference type="SUPFAM" id="SSF46689">
    <property type="entry name" value="Homeodomain-like"/>
    <property type="match status" value="2"/>
</dbReference>